<dbReference type="InterPro" id="IPR036890">
    <property type="entry name" value="HATPase_C_sf"/>
</dbReference>
<protein>
    <submittedName>
        <fullName evidence="2">ATP-binding protein</fullName>
    </submittedName>
</protein>
<keyword evidence="2" id="KW-0067">ATP-binding</keyword>
<dbReference type="Pfam" id="PF13581">
    <property type="entry name" value="HATPase_c_2"/>
    <property type="match status" value="1"/>
</dbReference>
<comment type="caution">
    <text evidence="2">The sequence shown here is derived from an EMBL/GenBank/DDBJ whole genome shotgun (WGS) entry which is preliminary data.</text>
</comment>
<evidence type="ECO:0000313" key="3">
    <source>
        <dbReference type="Proteomes" id="UP000478571"/>
    </source>
</evidence>
<sequence length="134" mass="14511">MKENAKLDIVTDSDVGYASLDAKLFAQQLGFSTVDQYMISIAVSELTRNILNHAGRGFLYLKSVQEGEKIGVEIIAKDNGGGIRDLEKALSDNYSTGGTMGVGLPGTKRLMDSFHIDTELGVGTAVTVRKWLKQ</sequence>
<reference evidence="2 3" key="1">
    <citation type="submission" date="2020-01" db="EMBL/GenBank/DDBJ databases">
        <title>Draft Genome Sequence of Vibrio sp. strain OCN044, Isolated from a Healthy Coral at Palmyra Atoll.</title>
        <authorList>
            <person name="Videau P."/>
            <person name="Loughran R."/>
            <person name="Esquivel A."/>
            <person name="Deadmond M."/>
            <person name="Paddock B.E."/>
            <person name="Saw J.H."/>
            <person name="Ushijima B."/>
        </authorList>
    </citation>
    <scope>NUCLEOTIDE SEQUENCE [LARGE SCALE GENOMIC DNA]</scope>
    <source>
        <strain evidence="2 3">OCN044</strain>
    </source>
</reference>
<evidence type="ECO:0000259" key="1">
    <source>
        <dbReference type="Pfam" id="PF13581"/>
    </source>
</evidence>
<feature type="domain" description="Histidine kinase/HSP90-like ATPase" evidence="1">
    <location>
        <begin position="22"/>
        <end position="130"/>
    </location>
</feature>
<dbReference type="GO" id="GO:0005524">
    <property type="term" value="F:ATP binding"/>
    <property type="evidence" value="ECO:0007669"/>
    <property type="project" value="UniProtKB-KW"/>
</dbReference>
<keyword evidence="3" id="KW-1185">Reference proteome</keyword>
<dbReference type="Proteomes" id="UP000478571">
    <property type="component" value="Unassembled WGS sequence"/>
</dbReference>
<keyword evidence="2" id="KW-0547">Nucleotide-binding</keyword>
<proteinExistence type="predicted"/>
<evidence type="ECO:0000313" key="2">
    <source>
        <dbReference type="EMBL" id="MYM59228.1"/>
    </source>
</evidence>
<accession>A0A6L8LT45</accession>
<dbReference type="SUPFAM" id="SSF55874">
    <property type="entry name" value="ATPase domain of HSP90 chaperone/DNA topoisomerase II/histidine kinase"/>
    <property type="match status" value="1"/>
</dbReference>
<dbReference type="Gene3D" id="3.30.565.10">
    <property type="entry name" value="Histidine kinase-like ATPase, C-terminal domain"/>
    <property type="match status" value="1"/>
</dbReference>
<organism evidence="2 3">
    <name type="scientific">Vibrio tetraodonis subsp. pristinus</name>
    <dbReference type="NCBI Taxonomy" id="2695891"/>
    <lineage>
        <taxon>Bacteria</taxon>
        <taxon>Pseudomonadati</taxon>
        <taxon>Pseudomonadota</taxon>
        <taxon>Gammaproteobacteria</taxon>
        <taxon>Vibrionales</taxon>
        <taxon>Vibrionaceae</taxon>
        <taxon>Vibrio</taxon>
    </lineage>
</organism>
<dbReference type="InterPro" id="IPR003594">
    <property type="entry name" value="HATPase_dom"/>
</dbReference>
<dbReference type="AlphaFoldDB" id="A0A6L8LT45"/>
<name>A0A6L8LT45_9VIBR</name>
<dbReference type="EMBL" id="WWEU01000002">
    <property type="protein sequence ID" value="MYM59228.1"/>
    <property type="molecule type" value="Genomic_DNA"/>
</dbReference>
<dbReference type="RefSeq" id="WP_160928785.1">
    <property type="nucleotide sequence ID" value="NZ_WWEU01000002.1"/>
</dbReference>
<gene>
    <name evidence="2" type="ORF">GTG28_08330</name>
</gene>
<dbReference type="CDD" id="cd16934">
    <property type="entry name" value="HATPase_RsbT-like"/>
    <property type="match status" value="1"/>
</dbReference>